<evidence type="ECO:0000256" key="3">
    <source>
        <dbReference type="ARBA" id="ARBA00022833"/>
    </source>
</evidence>
<dbReference type="AlphaFoldDB" id="A0A0L0HI61"/>
<dbReference type="STRING" id="645134.A0A0L0HI61"/>
<dbReference type="PANTHER" id="PTHR23327:SF42">
    <property type="entry name" value="LON PEPTIDASE N-TERMINAL DOMAIN AND RING FINGER PROTEIN C14F5.10C"/>
    <property type="match status" value="1"/>
</dbReference>
<dbReference type="GO" id="GO:0061630">
    <property type="term" value="F:ubiquitin protein ligase activity"/>
    <property type="evidence" value="ECO:0007669"/>
    <property type="project" value="TreeGrafter"/>
</dbReference>
<protein>
    <recommendedName>
        <fullName evidence="10">RING-type domain-containing protein</fullName>
    </recommendedName>
</protein>
<feature type="domain" description="RING-type" evidence="6">
    <location>
        <begin position="303"/>
        <end position="342"/>
    </location>
</feature>
<dbReference type="InterPro" id="IPR001841">
    <property type="entry name" value="Znf_RING"/>
</dbReference>
<dbReference type="PROSITE" id="PS00518">
    <property type="entry name" value="ZF_RING_1"/>
    <property type="match status" value="1"/>
</dbReference>
<dbReference type="Pfam" id="PF13923">
    <property type="entry name" value="zf-C3HC4_2"/>
    <property type="match status" value="1"/>
</dbReference>
<dbReference type="Gene3D" id="2.30.130.40">
    <property type="entry name" value="LON domain-like"/>
    <property type="match status" value="1"/>
</dbReference>
<sequence length="614" mass="69322">MSLALKDRFRCAACRELLFEPLTLPCGYSVCCRCFRSHTGHSTGRSRAGQEEAAKPVTDSHETPNTTHISSPPSPTTTFYVCPARPCRQKHPYRQERPDVILLHILHTYIPFETEALQLVKKGEERLRSLLKDKDGFDVQLAIEGVEDNELGMLSHDSANNVSDSESVDGRIPSGRLRRSMQRAFEKRGQILNVITTSFTPAIERVPTLQLPYLLRAEALSEMFCFNAALEDAQRARQMNSSNCRGMVAEKLIIWRKSIAEQAGESLSDGKDYADDPSVEQRHTSSSDYTAVDSSLSSDDLDCNLCLSLLHDPVTCPCGHTYCRTCILFSLDKHSRQCPLCRIPLPPIGYFLSRPANRILDRLARDLFPEEWNARAPGAEKKLKEFGHMDDVPIFVCSLVFPGAAQAFHIFEPRYRVMIQRCMATNKRFGICLPNRHPTLTSSAPYVNHGTLVEIRHVEPIPSREPLAQTPEGSLPRLLIEVVGIHRFQVLDRSVDSTGYNVATIERIEDILPEDDTSISLSLRRTMPEQLNILTQRIQSFTQDLLTSLPQRARTTFQNQHGQPPSDWSDLCYWVAGFLPLSPYRLYELMSLHSVLARLEKVCEWIDEVVGKSA</sequence>
<proteinExistence type="predicted"/>
<dbReference type="PANTHER" id="PTHR23327">
    <property type="entry name" value="RING FINGER PROTEIN 127"/>
    <property type="match status" value="1"/>
</dbReference>
<keyword evidence="1" id="KW-0479">Metal-binding</keyword>
<dbReference type="Pfam" id="PF02190">
    <property type="entry name" value="LON_substr_bdg"/>
    <property type="match status" value="1"/>
</dbReference>
<keyword evidence="2 4" id="KW-0863">Zinc-finger</keyword>
<dbReference type="SMART" id="SM00464">
    <property type="entry name" value="LON"/>
    <property type="match status" value="1"/>
</dbReference>
<dbReference type="PROSITE" id="PS51787">
    <property type="entry name" value="LON_N"/>
    <property type="match status" value="1"/>
</dbReference>
<reference evidence="8 9" key="1">
    <citation type="submission" date="2009-08" db="EMBL/GenBank/DDBJ databases">
        <title>The Genome Sequence of Spizellomyces punctatus strain DAOM BR117.</title>
        <authorList>
            <consortium name="The Broad Institute Genome Sequencing Platform"/>
            <person name="Russ C."/>
            <person name="Cuomo C."/>
            <person name="Shea T."/>
            <person name="Young S.K."/>
            <person name="Zeng Q."/>
            <person name="Koehrsen M."/>
            <person name="Haas B."/>
            <person name="Borodovsky M."/>
            <person name="Guigo R."/>
            <person name="Alvarado L."/>
            <person name="Berlin A."/>
            <person name="Bochicchio J."/>
            <person name="Borenstein D."/>
            <person name="Chapman S."/>
            <person name="Chen Z."/>
            <person name="Engels R."/>
            <person name="Freedman E."/>
            <person name="Gellesch M."/>
            <person name="Goldberg J."/>
            <person name="Griggs A."/>
            <person name="Gujja S."/>
            <person name="Heiman D."/>
            <person name="Hepburn T."/>
            <person name="Howarth C."/>
            <person name="Jen D."/>
            <person name="Larson L."/>
            <person name="Lewis B."/>
            <person name="Mehta T."/>
            <person name="Park D."/>
            <person name="Pearson M."/>
            <person name="Roberts A."/>
            <person name="Saif S."/>
            <person name="Shenoy N."/>
            <person name="Sisk P."/>
            <person name="Stolte C."/>
            <person name="Sykes S."/>
            <person name="Thomson T."/>
            <person name="Walk T."/>
            <person name="White J."/>
            <person name="Yandava C."/>
            <person name="Burger G."/>
            <person name="Gray M.W."/>
            <person name="Holland P.W.H."/>
            <person name="King N."/>
            <person name="Lang F.B.F."/>
            <person name="Roger A.J."/>
            <person name="Ruiz-Trillo I."/>
            <person name="Lander E."/>
            <person name="Nusbaum C."/>
        </authorList>
    </citation>
    <scope>NUCLEOTIDE SEQUENCE [LARGE SCALE GENOMIC DNA]</scope>
    <source>
        <strain evidence="8 9">DAOM BR117</strain>
    </source>
</reference>
<evidence type="ECO:0000256" key="4">
    <source>
        <dbReference type="PROSITE-ProRule" id="PRU00175"/>
    </source>
</evidence>
<feature type="compositionally biased region" description="Basic and acidic residues" evidence="5">
    <location>
        <begin position="48"/>
        <end position="62"/>
    </location>
</feature>
<evidence type="ECO:0000259" key="7">
    <source>
        <dbReference type="PROSITE" id="PS51787"/>
    </source>
</evidence>
<dbReference type="SMART" id="SM00184">
    <property type="entry name" value="RING"/>
    <property type="match status" value="2"/>
</dbReference>
<dbReference type="EMBL" id="KQ257455">
    <property type="protein sequence ID" value="KND00768.1"/>
    <property type="molecule type" value="Genomic_DNA"/>
</dbReference>
<dbReference type="InterPro" id="IPR013083">
    <property type="entry name" value="Znf_RING/FYVE/PHD"/>
</dbReference>
<accession>A0A0L0HI61</accession>
<dbReference type="Proteomes" id="UP000053201">
    <property type="component" value="Unassembled WGS sequence"/>
</dbReference>
<dbReference type="OrthoDB" id="264917at2759"/>
<dbReference type="RefSeq" id="XP_016608807.1">
    <property type="nucleotide sequence ID" value="XM_016752130.1"/>
</dbReference>
<dbReference type="InParanoid" id="A0A0L0HI61"/>
<dbReference type="eggNOG" id="KOG4159">
    <property type="taxonomic scope" value="Eukaryota"/>
</dbReference>
<evidence type="ECO:0008006" key="10">
    <source>
        <dbReference type="Google" id="ProtNLM"/>
    </source>
</evidence>
<dbReference type="PROSITE" id="PS50089">
    <property type="entry name" value="ZF_RING_2"/>
    <property type="match status" value="1"/>
</dbReference>
<evidence type="ECO:0000259" key="6">
    <source>
        <dbReference type="PROSITE" id="PS50089"/>
    </source>
</evidence>
<feature type="region of interest" description="Disordered" evidence="5">
    <location>
        <begin position="39"/>
        <end position="76"/>
    </location>
</feature>
<dbReference type="VEuPathDB" id="FungiDB:SPPG_03881"/>
<feature type="region of interest" description="Disordered" evidence="5">
    <location>
        <begin position="266"/>
        <end position="291"/>
    </location>
</feature>
<dbReference type="GO" id="GO:0008270">
    <property type="term" value="F:zinc ion binding"/>
    <property type="evidence" value="ECO:0007669"/>
    <property type="project" value="UniProtKB-KW"/>
</dbReference>
<dbReference type="SUPFAM" id="SSF88697">
    <property type="entry name" value="PUA domain-like"/>
    <property type="match status" value="1"/>
</dbReference>
<dbReference type="GeneID" id="27687366"/>
<evidence type="ECO:0000256" key="2">
    <source>
        <dbReference type="ARBA" id="ARBA00022771"/>
    </source>
</evidence>
<feature type="compositionally biased region" description="Basic and acidic residues" evidence="5">
    <location>
        <begin position="268"/>
        <end position="285"/>
    </location>
</feature>
<dbReference type="SUPFAM" id="SSF57850">
    <property type="entry name" value="RING/U-box"/>
    <property type="match status" value="2"/>
</dbReference>
<dbReference type="InterPro" id="IPR003111">
    <property type="entry name" value="Lon_prtase_N"/>
</dbReference>
<dbReference type="InterPro" id="IPR015947">
    <property type="entry name" value="PUA-like_sf"/>
</dbReference>
<dbReference type="Gene3D" id="1.20.58.1480">
    <property type="match status" value="1"/>
</dbReference>
<evidence type="ECO:0000256" key="1">
    <source>
        <dbReference type="ARBA" id="ARBA00022723"/>
    </source>
</evidence>
<keyword evidence="9" id="KW-1185">Reference proteome</keyword>
<evidence type="ECO:0000313" key="8">
    <source>
        <dbReference type="EMBL" id="KND00768.1"/>
    </source>
</evidence>
<evidence type="ECO:0000256" key="5">
    <source>
        <dbReference type="SAM" id="MobiDB-lite"/>
    </source>
</evidence>
<dbReference type="Gene3D" id="3.30.40.10">
    <property type="entry name" value="Zinc/RING finger domain, C3HC4 (zinc finger)"/>
    <property type="match status" value="2"/>
</dbReference>
<evidence type="ECO:0000313" key="9">
    <source>
        <dbReference type="Proteomes" id="UP000053201"/>
    </source>
</evidence>
<organism evidence="8 9">
    <name type="scientific">Spizellomyces punctatus (strain DAOM BR117)</name>
    <dbReference type="NCBI Taxonomy" id="645134"/>
    <lineage>
        <taxon>Eukaryota</taxon>
        <taxon>Fungi</taxon>
        <taxon>Fungi incertae sedis</taxon>
        <taxon>Chytridiomycota</taxon>
        <taxon>Chytridiomycota incertae sedis</taxon>
        <taxon>Chytridiomycetes</taxon>
        <taxon>Spizellomycetales</taxon>
        <taxon>Spizellomycetaceae</taxon>
        <taxon>Spizellomyces</taxon>
    </lineage>
</organism>
<dbReference type="InterPro" id="IPR046336">
    <property type="entry name" value="Lon_prtase_N_sf"/>
</dbReference>
<feature type="domain" description="Lon N-terminal" evidence="7">
    <location>
        <begin position="389"/>
        <end position="610"/>
    </location>
</feature>
<name>A0A0L0HI61_SPIPD</name>
<gene>
    <name evidence="8" type="ORF">SPPG_03881</name>
</gene>
<dbReference type="InterPro" id="IPR017907">
    <property type="entry name" value="Znf_RING_CS"/>
</dbReference>
<keyword evidence="3" id="KW-0862">Zinc</keyword>